<proteinExistence type="predicted"/>
<dbReference type="Pfam" id="PF13181">
    <property type="entry name" value="TPR_8"/>
    <property type="match status" value="1"/>
</dbReference>
<evidence type="ECO:0000313" key="7">
    <source>
        <dbReference type="EMBL" id="ARP21049.1"/>
    </source>
</evidence>
<keyword evidence="4" id="KW-0472">Membrane</keyword>
<dbReference type="CDD" id="cd01949">
    <property type="entry name" value="GGDEF"/>
    <property type="match status" value="1"/>
</dbReference>
<dbReference type="PROSITE" id="PS50887">
    <property type="entry name" value="GGDEF"/>
    <property type="match status" value="1"/>
</dbReference>
<dbReference type="SMART" id="SM00028">
    <property type="entry name" value="TPR"/>
    <property type="match status" value="3"/>
</dbReference>
<dbReference type="Gene3D" id="3.30.70.270">
    <property type="match status" value="1"/>
</dbReference>
<dbReference type="EMBL" id="CP017903">
    <property type="protein sequence ID" value="ARP21049.1"/>
    <property type="molecule type" value="Genomic_DNA"/>
</dbReference>
<dbReference type="InterPro" id="IPR029787">
    <property type="entry name" value="Nucleotide_cyclase"/>
</dbReference>
<feature type="transmembrane region" description="Helical" evidence="4">
    <location>
        <begin position="432"/>
        <end position="456"/>
    </location>
</feature>
<feature type="signal peptide" evidence="5">
    <location>
        <begin position="1"/>
        <end position="23"/>
    </location>
</feature>
<keyword evidence="5" id="KW-0732">Signal</keyword>
<dbReference type="InterPro" id="IPR011990">
    <property type="entry name" value="TPR-like_helical_dom_sf"/>
</dbReference>
<protein>
    <recommendedName>
        <fullName evidence="2">diguanylate cyclase</fullName>
        <ecNumber evidence="2">2.7.7.65</ecNumber>
    </recommendedName>
</protein>
<dbReference type="Pfam" id="PF00990">
    <property type="entry name" value="GGDEF"/>
    <property type="match status" value="1"/>
</dbReference>
<dbReference type="SUPFAM" id="SSF55073">
    <property type="entry name" value="Nucleotide cyclase"/>
    <property type="match status" value="1"/>
</dbReference>
<evidence type="ECO:0000256" key="5">
    <source>
        <dbReference type="SAM" id="SignalP"/>
    </source>
</evidence>
<accession>A0A1W6V7C0</accession>
<feature type="domain" description="GGDEF" evidence="6">
    <location>
        <begin position="547"/>
        <end position="681"/>
    </location>
</feature>
<evidence type="ECO:0000256" key="4">
    <source>
        <dbReference type="SAM" id="Phobius"/>
    </source>
</evidence>
<name>A0A1W6V7C0_VIBAL</name>
<dbReference type="InterPro" id="IPR050469">
    <property type="entry name" value="Diguanylate_Cyclase"/>
</dbReference>
<dbReference type="InterPro" id="IPR043128">
    <property type="entry name" value="Rev_trsase/Diguanyl_cyclase"/>
</dbReference>
<evidence type="ECO:0000256" key="3">
    <source>
        <dbReference type="ARBA" id="ARBA00034247"/>
    </source>
</evidence>
<dbReference type="InterPro" id="IPR019734">
    <property type="entry name" value="TPR_rpt"/>
</dbReference>
<dbReference type="SMART" id="SM00267">
    <property type="entry name" value="GGDEF"/>
    <property type="match status" value="1"/>
</dbReference>
<keyword evidence="4" id="KW-1133">Transmembrane helix</keyword>
<feature type="chain" id="PRO_5011401143" description="diguanylate cyclase" evidence="5">
    <location>
        <begin position="24"/>
        <end position="682"/>
    </location>
</feature>
<dbReference type="EC" id="2.7.7.65" evidence="2"/>
<dbReference type="Gene3D" id="1.25.40.10">
    <property type="entry name" value="Tetratricopeptide repeat domain"/>
    <property type="match status" value="1"/>
</dbReference>
<reference evidence="7" key="1">
    <citation type="submission" date="2016-10" db="EMBL/GenBank/DDBJ databases">
        <title>The High Quality Genome of Vibrio alginolyticus K01M1.</title>
        <authorList>
            <person name="Wendling C."/>
            <person name="Chibani C.M."/>
            <person name="Hertel R."/>
            <person name="Sproer C."/>
            <person name="Bunk B."/>
            <person name="Overmann J."/>
            <person name="Roth O."/>
            <person name="Liesegang H."/>
        </authorList>
    </citation>
    <scope>NUCLEOTIDE SEQUENCE</scope>
    <source>
        <strain evidence="7">K05K4</strain>
    </source>
</reference>
<evidence type="ECO:0000256" key="1">
    <source>
        <dbReference type="ARBA" id="ARBA00001946"/>
    </source>
</evidence>
<organism evidence="7">
    <name type="scientific">Vibrio alginolyticus</name>
    <dbReference type="NCBI Taxonomy" id="663"/>
    <lineage>
        <taxon>Bacteria</taxon>
        <taxon>Pseudomonadati</taxon>
        <taxon>Pseudomonadota</taxon>
        <taxon>Gammaproteobacteria</taxon>
        <taxon>Vibrionales</taxon>
        <taxon>Vibrionaceae</taxon>
        <taxon>Vibrio</taxon>
    </lineage>
</organism>
<dbReference type="NCBIfam" id="TIGR00254">
    <property type="entry name" value="GGDEF"/>
    <property type="match status" value="1"/>
</dbReference>
<evidence type="ECO:0000256" key="2">
    <source>
        <dbReference type="ARBA" id="ARBA00012528"/>
    </source>
</evidence>
<dbReference type="FunFam" id="3.30.70.270:FF:000001">
    <property type="entry name" value="Diguanylate cyclase domain protein"/>
    <property type="match status" value="1"/>
</dbReference>
<sequence length="682" mass="78554">MSLFHSLRTMPLLLGCLCFSVQASTEKVEQEGKFLQSLEGIENQIYALPQSSLALIEALEEESLLQNQPTALLVRYWLAKATVLELLGRLEESQSVVRKGLELVRPQSHEYLLFKLIQMRTMVGKSDIDTALSALDSLLETSRENGDKQLESEILLLKGRYYDEQGEFKKSYAALMSSMDAAESSGVHGLVERAALELGDVLVKIQGYDRSEALLEQAYRYFRDRRMSFNELLSVLTIAKLHKAQFQYEEAIASYQRALKLAQIIGDGRFRFRVNLELAALYRETNQEKKMVNHLKLAENLQYRETSSAYLATFKLLQAEYMLEQQQFEILLAMIAPMLPEIIDSRYVKQQQMELLKVAAMAYAGSNDFKLAFETYGNYHDKFIQFSNQREVENLERQQTLFELERLEYENEDLNWNNVLQRMELENNRRTFYLLGEALLALIGVLFLMAVVFLVVNRSRLRMRRLAKTDTLTGLFNRRFLEDWFTMPVEVRRERKEKPVPQSKQEKIQHFVFEQVEQVKYGYLALNKWVDSKLDKQKMVPNKPQSGPVTLALIDVDYFKQVNDTYGHVFGDTVLTGVAKVLEETVRENDIVARFGGEEFVVVMPNTDHENALITAERLRSALSLHGFVTEQKEEVRVTCSFGVVTTEDNEMSFKSLCDQADKLLYQAKANGRNCVKGRSLA</sequence>
<dbReference type="AlphaFoldDB" id="A0A1W6V7C0"/>
<dbReference type="SUPFAM" id="SSF48452">
    <property type="entry name" value="TPR-like"/>
    <property type="match status" value="2"/>
</dbReference>
<dbReference type="PANTHER" id="PTHR45138">
    <property type="entry name" value="REGULATORY COMPONENTS OF SENSORY TRANSDUCTION SYSTEM"/>
    <property type="match status" value="1"/>
</dbReference>
<evidence type="ECO:0000259" key="6">
    <source>
        <dbReference type="PROSITE" id="PS50887"/>
    </source>
</evidence>
<keyword evidence="4" id="KW-0812">Transmembrane</keyword>
<comment type="catalytic activity">
    <reaction evidence="3">
        <text>2 GTP = 3',3'-c-di-GMP + 2 diphosphate</text>
        <dbReference type="Rhea" id="RHEA:24898"/>
        <dbReference type="ChEBI" id="CHEBI:33019"/>
        <dbReference type="ChEBI" id="CHEBI:37565"/>
        <dbReference type="ChEBI" id="CHEBI:58805"/>
        <dbReference type="EC" id="2.7.7.65"/>
    </reaction>
</comment>
<dbReference type="InterPro" id="IPR000160">
    <property type="entry name" value="GGDEF_dom"/>
</dbReference>
<comment type="cofactor">
    <cofactor evidence="1">
        <name>Mg(2+)</name>
        <dbReference type="ChEBI" id="CHEBI:18420"/>
    </cofactor>
</comment>
<gene>
    <name evidence="7" type="ORF">K05K4_43300</name>
</gene>
<dbReference type="GO" id="GO:0052621">
    <property type="term" value="F:diguanylate cyclase activity"/>
    <property type="evidence" value="ECO:0007669"/>
    <property type="project" value="UniProtKB-EC"/>
</dbReference>
<dbReference type="PANTHER" id="PTHR45138:SF9">
    <property type="entry name" value="DIGUANYLATE CYCLASE DGCM-RELATED"/>
    <property type="match status" value="1"/>
</dbReference>